<sequence>MAAIIMKKQYDANHLPKFFNVGDYASSRLHRGFNVAGLAGRKKKIEQQFAGPSFQVLERIGKLAYRIDLPPSMNRIYPVISVAHLEPAPHLLEDPYNRPFSQTNIETLTLEKILNRR</sequence>
<gene>
    <name evidence="2" type="ORF">OnM2_003022</name>
</gene>
<dbReference type="Proteomes" id="UP000286134">
    <property type="component" value="Unassembled WGS sequence"/>
</dbReference>
<organism evidence="2 3">
    <name type="scientific">Erysiphe neolycopersici</name>
    <dbReference type="NCBI Taxonomy" id="212602"/>
    <lineage>
        <taxon>Eukaryota</taxon>
        <taxon>Fungi</taxon>
        <taxon>Dikarya</taxon>
        <taxon>Ascomycota</taxon>
        <taxon>Pezizomycotina</taxon>
        <taxon>Leotiomycetes</taxon>
        <taxon>Erysiphales</taxon>
        <taxon>Erysiphaceae</taxon>
        <taxon>Erysiphe</taxon>
    </lineage>
</organism>
<evidence type="ECO:0000313" key="2">
    <source>
        <dbReference type="EMBL" id="RKF65775.1"/>
    </source>
</evidence>
<proteinExistence type="predicted"/>
<dbReference type="OrthoDB" id="5423428at2759"/>
<keyword evidence="3" id="KW-1185">Reference proteome</keyword>
<evidence type="ECO:0000259" key="1">
    <source>
        <dbReference type="Pfam" id="PF24626"/>
    </source>
</evidence>
<dbReference type="InterPro" id="IPR056924">
    <property type="entry name" value="SH3_Tf2-1"/>
</dbReference>
<accession>A0A420I7Y7</accession>
<name>A0A420I7Y7_9PEZI</name>
<feature type="domain" description="Tf2-1-like SH3-like" evidence="1">
    <location>
        <begin position="37"/>
        <end position="87"/>
    </location>
</feature>
<evidence type="ECO:0000313" key="3">
    <source>
        <dbReference type="Proteomes" id="UP000286134"/>
    </source>
</evidence>
<dbReference type="STRING" id="212602.A0A420I7Y7"/>
<dbReference type="EMBL" id="MCFK01000311">
    <property type="protein sequence ID" value="RKF65775.1"/>
    <property type="molecule type" value="Genomic_DNA"/>
</dbReference>
<dbReference type="AlphaFoldDB" id="A0A420I7Y7"/>
<comment type="caution">
    <text evidence="2">The sequence shown here is derived from an EMBL/GenBank/DDBJ whole genome shotgun (WGS) entry which is preliminary data.</text>
</comment>
<reference evidence="2 3" key="1">
    <citation type="journal article" date="2018" name="BMC Genomics">
        <title>Comparative genome analyses reveal sequence features reflecting distinct modes of host-adaptation between dicot and monocot powdery mildew.</title>
        <authorList>
            <person name="Wu Y."/>
            <person name="Ma X."/>
            <person name="Pan Z."/>
            <person name="Kale S.D."/>
            <person name="Song Y."/>
            <person name="King H."/>
            <person name="Zhang Q."/>
            <person name="Presley C."/>
            <person name="Deng X."/>
            <person name="Wei C.I."/>
            <person name="Xiao S."/>
        </authorList>
    </citation>
    <scope>NUCLEOTIDE SEQUENCE [LARGE SCALE GENOMIC DNA]</scope>
    <source>
        <strain evidence="2">UMSG2</strain>
    </source>
</reference>
<protein>
    <recommendedName>
        <fullName evidence="1">Tf2-1-like SH3-like domain-containing protein</fullName>
    </recommendedName>
</protein>
<dbReference type="Pfam" id="PF24626">
    <property type="entry name" value="SH3_Tf2-1"/>
    <property type="match status" value="1"/>
</dbReference>